<evidence type="ECO:0000256" key="10">
    <source>
        <dbReference type="RuleBase" id="RU003357"/>
    </source>
</evidence>
<accession>A0A3S1CUE3</accession>
<reference evidence="13" key="1">
    <citation type="submission" date="2020-05" db="EMBL/GenBank/DDBJ databases">
        <title>Chitinophaga laudate sp. nov., isolated from a tropical peat swamp.</title>
        <authorList>
            <person name="Goh C.B.S."/>
            <person name="Lee M.S."/>
            <person name="Parimannan S."/>
            <person name="Pasbakhsh P."/>
            <person name="Yule C.M."/>
            <person name="Rajandas H."/>
            <person name="Loke S."/>
            <person name="Croft L."/>
            <person name="Tan J.B.L."/>
        </authorList>
    </citation>
    <scope>NUCLEOTIDE SEQUENCE</scope>
    <source>
        <strain evidence="13">Mgbs1</strain>
    </source>
</reference>
<dbReference type="GO" id="GO:0015344">
    <property type="term" value="F:siderophore uptake transmembrane transporter activity"/>
    <property type="evidence" value="ECO:0007669"/>
    <property type="project" value="TreeGrafter"/>
</dbReference>
<dbReference type="Gene3D" id="3.55.50.30">
    <property type="match status" value="1"/>
</dbReference>
<feature type="domain" description="TonB-dependent receptor-like beta-barrel" evidence="11">
    <location>
        <begin position="391"/>
        <end position="838"/>
    </location>
</feature>
<dbReference type="InterPro" id="IPR039426">
    <property type="entry name" value="TonB-dep_rcpt-like"/>
</dbReference>
<dbReference type="Proteomes" id="UP000281028">
    <property type="component" value="Unassembled WGS sequence"/>
</dbReference>
<dbReference type="AlphaFoldDB" id="A0A3S1CUE3"/>
<organism evidence="13 14">
    <name type="scientific">Chitinophaga solisilvae</name>
    <dbReference type="NCBI Taxonomy" id="1233460"/>
    <lineage>
        <taxon>Bacteria</taxon>
        <taxon>Pseudomonadati</taxon>
        <taxon>Bacteroidota</taxon>
        <taxon>Chitinophagia</taxon>
        <taxon>Chitinophagales</taxon>
        <taxon>Chitinophagaceae</taxon>
        <taxon>Chitinophaga</taxon>
    </lineage>
</organism>
<keyword evidence="7 10" id="KW-0472">Membrane</keyword>
<dbReference type="SUPFAM" id="SSF56935">
    <property type="entry name" value="Porins"/>
    <property type="match status" value="1"/>
</dbReference>
<proteinExistence type="inferred from homology"/>
<sequence length="877" mass="99154">MQRFLSILLLICWQATAAQQQEIKLTINIPATSLENAIKLLEQQSGLHFSYEYTRIQGITVKAHSYKDQPLAIICRDLLKGTTLMYKRIGNQVIIGPAFKNDRTLSGYVEDAVSGERLIGVSLAAPEFQAGTATNAYGFYSITVPADSIRLQLSYLGYQRLDTVVAIDKAEAVTFRLKAANRQLGEVTIRGGQAEKIEHAVQMSRMTITGAMVQAMPRLLGEPDLLKSLQLMPGVKQGTEATSALLVRGGTPDQNLILLDGAPLYNPMHLMGLFSTFNTSILKDVTLYKGAFPARYGGRLSSVIDVSTKDGDMHKMHGDFSIGLLSTQATLEGPIRKGKTTFVLSGRRSYPDLGAKLYLNAAGDRPEKFRLNFYDVNAKLHHKFSDRDKIYLSFYTGRDQMFTKHRFTDDANRKGNANPDYYLTDAGAYAGNISGTIRWNHVYSPKLFSNVMLIGSDYYFRSVFSQEGRNQDKGYTDYQQLKSGIRDYGAKADFEYQPVPAHAIRAGADIMLRRFTPGTLRTRQTDQEVVTADSINNNRDIYGTEINLYAEDEWELSQRLKVNGGLHFSAFYVEGRSYYSLQPRLNARYLLPGNWALKASYSRMTQYIHLLANNSITLPTDLWVPVTDKVKPQDADQFALGIARNLFKDKFEFSVEGYYKKMHGVIEYKEGADYLTSSKGDTWQSQVAAGNGQSYGVELLLQKKSGRLTGWLGYTLAWANRNIPLVNRGRDFPYKYDRRHDLHIVAVYKLRKGIELSGSWTLQSASPFTIPVGIYEKAGLPLSAHESYYPQPHVQEINTRNNMRLRPYHRLDLGISFIKYKRNGLIRTWNVSVLNAYNQFNPFFYYVDKFEYEKARVSLNAINLIPVMPSISYSLKY</sequence>
<keyword evidence="6 10" id="KW-0798">TonB box</keyword>
<evidence type="ECO:0000256" key="9">
    <source>
        <dbReference type="ARBA" id="ARBA00023237"/>
    </source>
</evidence>
<keyword evidence="4" id="KW-0812">Transmembrane</keyword>
<dbReference type="Gene3D" id="2.170.130.10">
    <property type="entry name" value="TonB-dependent receptor, plug domain"/>
    <property type="match status" value="1"/>
</dbReference>
<feature type="domain" description="TonB-dependent receptor plug" evidence="12">
    <location>
        <begin position="221"/>
        <end position="299"/>
    </location>
</feature>
<evidence type="ECO:0000256" key="1">
    <source>
        <dbReference type="ARBA" id="ARBA00004571"/>
    </source>
</evidence>
<dbReference type="InterPro" id="IPR037066">
    <property type="entry name" value="Plug_dom_sf"/>
</dbReference>
<keyword evidence="3" id="KW-1134">Transmembrane beta strand</keyword>
<dbReference type="SUPFAM" id="SSF49464">
    <property type="entry name" value="Carboxypeptidase regulatory domain-like"/>
    <property type="match status" value="1"/>
</dbReference>
<gene>
    <name evidence="13" type="ORF">ECE50_003505</name>
</gene>
<keyword evidence="8 13" id="KW-0675">Receptor</keyword>
<protein>
    <submittedName>
        <fullName evidence="13">TonB-dependent receptor</fullName>
    </submittedName>
</protein>
<evidence type="ECO:0000256" key="2">
    <source>
        <dbReference type="ARBA" id="ARBA00022448"/>
    </source>
</evidence>
<comment type="subcellular location">
    <subcellularLocation>
        <location evidence="1">Cell outer membrane</location>
        <topology evidence="1">Multi-pass membrane protein</topology>
    </subcellularLocation>
</comment>
<evidence type="ECO:0000313" key="13">
    <source>
        <dbReference type="EMBL" id="NSL85882.1"/>
    </source>
</evidence>
<keyword evidence="9" id="KW-0998">Cell outer membrane</keyword>
<dbReference type="EMBL" id="RIAR02000001">
    <property type="protein sequence ID" value="NSL85882.1"/>
    <property type="molecule type" value="Genomic_DNA"/>
</dbReference>
<dbReference type="Pfam" id="PF07715">
    <property type="entry name" value="Plug"/>
    <property type="match status" value="1"/>
</dbReference>
<keyword evidence="2" id="KW-0813">Transport</keyword>
<dbReference type="InterPro" id="IPR000531">
    <property type="entry name" value="Beta-barrel_TonB"/>
</dbReference>
<evidence type="ECO:0000256" key="6">
    <source>
        <dbReference type="ARBA" id="ARBA00023077"/>
    </source>
</evidence>
<evidence type="ECO:0000256" key="7">
    <source>
        <dbReference type="ARBA" id="ARBA00023136"/>
    </source>
</evidence>
<dbReference type="PANTHER" id="PTHR30069">
    <property type="entry name" value="TONB-DEPENDENT OUTER MEMBRANE RECEPTOR"/>
    <property type="match status" value="1"/>
</dbReference>
<keyword evidence="14" id="KW-1185">Reference proteome</keyword>
<evidence type="ECO:0000259" key="11">
    <source>
        <dbReference type="Pfam" id="PF00593"/>
    </source>
</evidence>
<evidence type="ECO:0000259" key="12">
    <source>
        <dbReference type="Pfam" id="PF07715"/>
    </source>
</evidence>
<dbReference type="InterPro" id="IPR008969">
    <property type="entry name" value="CarboxyPept-like_regulatory"/>
</dbReference>
<name>A0A3S1CUE3_9BACT</name>
<keyword evidence="5" id="KW-0732">Signal</keyword>
<dbReference type="Pfam" id="PF00593">
    <property type="entry name" value="TonB_dep_Rec_b-barrel"/>
    <property type="match status" value="1"/>
</dbReference>
<evidence type="ECO:0000256" key="5">
    <source>
        <dbReference type="ARBA" id="ARBA00022729"/>
    </source>
</evidence>
<dbReference type="OrthoDB" id="9803050at2"/>
<comment type="similarity">
    <text evidence="10">Belongs to the TonB-dependent receptor family.</text>
</comment>
<evidence type="ECO:0000256" key="4">
    <source>
        <dbReference type="ARBA" id="ARBA00022692"/>
    </source>
</evidence>
<dbReference type="GO" id="GO:0044718">
    <property type="term" value="P:siderophore transmembrane transport"/>
    <property type="evidence" value="ECO:0007669"/>
    <property type="project" value="TreeGrafter"/>
</dbReference>
<dbReference type="Gene3D" id="2.60.40.1120">
    <property type="entry name" value="Carboxypeptidase-like, regulatory domain"/>
    <property type="match status" value="1"/>
</dbReference>
<dbReference type="InterPro" id="IPR012910">
    <property type="entry name" value="Plug_dom"/>
</dbReference>
<dbReference type="PANTHER" id="PTHR30069:SF29">
    <property type="entry name" value="HEMOGLOBIN AND HEMOGLOBIN-HAPTOGLOBIN-BINDING PROTEIN 1-RELATED"/>
    <property type="match status" value="1"/>
</dbReference>
<dbReference type="InterPro" id="IPR036942">
    <property type="entry name" value="Beta-barrel_TonB_sf"/>
</dbReference>
<dbReference type="GO" id="GO:0009279">
    <property type="term" value="C:cell outer membrane"/>
    <property type="evidence" value="ECO:0007669"/>
    <property type="project" value="UniProtKB-SubCell"/>
</dbReference>
<evidence type="ECO:0000313" key="14">
    <source>
        <dbReference type="Proteomes" id="UP000281028"/>
    </source>
</evidence>
<evidence type="ECO:0000256" key="8">
    <source>
        <dbReference type="ARBA" id="ARBA00023170"/>
    </source>
</evidence>
<evidence type="ECO:0000256" key="3">
    <source>
        <dbReference type="ARBA" id="ARBA00022452"/>
    </source>
</evidence>
<dbReference type="Gene3D" id="2.40.170.20">
    <property type="entry name" value="TonB-dependent receptor, beta-barrel domain"/>
    <property type="match status" value="1"/>
</dbReference>
<comment type="caution">
    <text evidence="13">The sequence shown here is derived from an EMBL/GenBank/DDBJ whole genome shotgun (WGS) entry which is preliminary data.</text>
</comment>
<dbReference type="Pfam" id="PF13715">
    <property type="entry name" value="CarbopepD_reg_2"/>
    <property type="match status" value="1"/>
</dbReference>